<evidence type="ECO:0000313" key="2">
    <source>
        <dbReference type="EMBL" id="ATX82159.1"/>
    </source>
</evidence>
<dbReference type="EMBL" id="CP018800">
    <property type="protein sequence ID" value="ATX82159.1"/>
    <property type="molecule type" value="Genomic_DNA"/>
</dbReference>
<dbReference type="Proteomes" id="UP000231637">
    <property type="component" value="Chromosome"/>
</dbReference>
<keyword evidence="3" id="KW-1185">Reference proteome</keyword>
<keyword evidence="1" id="KW-0472">Membrane</keyword>
<sequence length="33" mass="3305">MSEVLSGSMDGIILGTLVCGTAVAFFLFVGGVI</sequence>
<organism evidence="2 3">
    <name type="scientific">Mariprofundus ferrinatatus</name>
    <dbReference type="NCBI Taxonomy" id="1921087"/>
    <lineage>
        <taxon>Bacteria</taxon>
        <taxon>Pseudomonadati</taxon>
        <taxon>Pseudomonadota</taxon>
        <taxon>Candidatius Mariprofundia</taxon>
        <taxon>Mariprofundales</taxon>
        <taxon>Mariprofundaceae</taxon>
        <taxon>Mariprofundus</taxon>
    </lineage>
</organism>
<keyword evidence="1" id="KW-0812">Transmembrane</keyword>
<name>A0A2K8L7D3_9PROT</name>
<dbReference type="AlphaFoldDB" id="A0A2K8L7D3"/>
<gene>
    <name evidence="2" type="ORF">Ga0123462_1295</name>
</gene>
<evidence type="ECO:0000256" key="1">
    <source>
        <dbReference type="SAM" id="Phobius"/>
    </source>
</evidence>
<dbReference type="KEGG" id="mfn:Ga0123462_1295"/>
<proteinExistence type="predicted"/>
<protein>
    <submittedName>
        <fullName evidence="2">Uncharacterized protein</fullName>
    </submittedName>
</protein>
<evidence type="ECO:0000313" key="3">
    <source>
        <dbReference type="Proteomes" id="UP000231637"/>
    </source>
</evidence>
<accession>A0A2K8L7D3</accession>
<feature type="transmembrane region" description="Helical" evidence="1">
    <location>
        <begin position="12"/>
        <end position="32"/>
    </location>
</feature>
<keyword evidence="1" id="KW-1133">Transmembrane helix</keyword>
<reference evidence="2 3" key="1">
    <citation type="submission" date="2016-12" db="EMBL/GenBank/DDBJ databases">
        <title>Isolation and genomic insights into novel planktonic Zetaproteobacteria from stratified waters of the Chesapeake Bay.</title>
        <authorList>
            <person name="McAllister S.M."/>
            <person name="Kato S."/>
            <person name="Chan C.S."/>
            <person name="Chiu B.K."/>
            <person name="Field E.K."/>
        </authorList>
    </citation>
    <scope>NUCLEOTIDE SEQUENCE [LARGE SCALE GENOMIC DNA]</scope>
    <source>
        <strain evidence="2 3">CP-8</strain>
    </source>
</reference>